<name>A0A2P9HK41_9HYPH</name>
<sequence length="56" mass="6073">MAKTLQISGHTRRATLEAEILAKAKEETTQAIWTGILVRDVAIALASEFPGDVRHG</sequence>
<reference evidence="2" key="1">
    <citation type="submission" date="2017-12" db="EMBL/GenBank/DDBJ databases">
        <authorList>
            <person name="Diaz M."/>
        </authorList>
    </citation>
    <scope>NUCLEOTIDE SEQUENCE [LARGE SCALE GENOMIC DNA]</scope>
    <source>
        <strain evidence="2">FI11154</strain>
    </source>
</reference>
<dbReference type="Proteomes" id="UP000246073">
    <property type="component" value="Unassembled WGS sequence"/>
</dbReference>
<accession>A0A2P9HK41</accession>
<evidence type="ECO:0000313" key="2">
    <source>
        <dbReference type="Proteomes" id="UP000246073"/>
    </source>
</evidence>
<gene>
    <name evidence="1" type="ORF">OHAE_309</name>
</gene>
<proteinExistence type="predicted"/>
<dbReference type="RefSeq" id="WP_181376076.1">
    <property type="nucleotide sequence ID" value="NZ_OOFM01000005.1"/>
</dbReference>
<organism evidence="1 2">
    <name type="scientific">Ochrobactrum soli</name>
    <dbReference type="NCBI Taxonomy" id="2448455"/>
    <lineage>
        <taxon>Bacteria</taxon>
        <taxon>Pseudomonadati</taxon>
        <taxon>Pseudomonadota</taxon>
        <taxon>Alphaproteobacteria</taxon>
        <taxon>Hyphomicrobiales</taxon>
        <taxon>Brucellaceae</taxon>
        <taxon>Brucella/Ochrobactrum group</taxon>
        <taxon>Ochrobactrum</taxon>
    </lineage>
</organism>
<dbReference type="AlphaFoldDB" id="A0A2P9HK41"/>
<protein>
    <submittedName>
        <fullName evidence="1">Uncharacterized protein</fullName>
    </submittedName>
</protein>
<evidence type="ECO:0000313" key="1">
    <source>
        <dbReference type="EMBL" id="SPL64442.1"/>
    </source>
</evidence>
<dbReference type="EMBL" id="OOFM01000005">
    <property type="protein sequence ID" value="SPL64442.1"/>
    <property type="molecule type" value="Genomic_DNA"/>
</dbReference>